<dbReference type="Pfam" id="PF02624">
    <property type="entry name" value="YcaO"/>
    <property type="match status" value="1"/>
</dbReference>
<evidence type="ECO:0000259" key="1">
    <source>
        <dbReference type="PROSITE" id="PS51664"/>
    </source>
</evidence>
<evidence type="ECO:0000313" key="2">
    <source>
        <dbReference type="EMBL" id="ODN70446.1"/>
    </source>
</evidence>
<dbReference type="PANTHER" id="PTHR37809">
    <property type="entry name" value="RIBOSOMAL PROTEIN S12 METHYLTHIOTRANSFERASE ACCESSORY FACTOR YCAO"/>
    <property type="match status" value="1"/>
</dbReference>
<feature type="domain" description="YcaO" evidence="1">
    <location>
        <begin position="74"/>
        <end position="338"/>
    </location>
</feature>
<dbReference type="InterPro" id="IPR003776">
    <property type="entry name" value="YcaO-like_dom"/>
</dbReference>
<dbReference type="PROSITE" id="PS51664">
    <property type="entry name" value="YCAO"/>
    <property type="match status" value="1"/>
</dbReference>
<dbReference type="Gene3D" id="3.30.1330.230">
    <property type="match status" value="1"/>
</dbReference>
<keyword evidence="3" id="KW-1185">Reference proteome</keyword>
<dbReference type="Proteomes" id="UP000094622">
    <property type="component" value="Unassembled WGS sequence"/>
</dbReference>
<dbReference type="AlphaFoldDB" id="A0A1E3H3T4"/>
<comment type="caution">
    <text evidence="2">The sequence shown here is derived from an EMBL/GenBank/DDBJ whole genome shotgun (WGS) entry which is preliminary data.</text>
</comment>
<accession>A0A1E3H3T4</accession>
<gene>
    <name evidence="2" type="ORF">A6302_02249</name>
</gene>
<name>A0A1E3H3T4_9HYPH</name>
<proteinExistence type="predicted"/>
<sequence length="338" mass="35503">MAETDFRLTAADAAGMLDGSIPSLLGPHGGGPAVDEDARRLLRLVMAQDLAVDLVPLFGVWLAAANGAGASFSGLGFSPQNALRRCLGEAAEYLSWRFEATTDLPQLSAAPAGGPRLDARAVLGFSDDQIADRTALNARYAGHDGIPSGELLRCPDHGVMLRRPRDGAAVWCPAHLCLGGFGTAMLADPQADSDSNGCAAGPDYAAATEAALGELVERDAVGRWWAEGRAVPGLLPAGHEDPMVARLGRHEAETGRRTWFLDLGRSFGRAVVVAVSARLDGREVAVGPGCAASEIEARDKAFLELVQGELALLGMARAMRRDARRHRAIRGSQTGAPR</sequence>
<organism evidence="2 3">
    <name type="scientific">Methylobrevis pamukkalensis</name>
    <dbReference type="NCBI Taxonomy" id="1439726"/>
    <lineage>
        <taxon>Bacteria</taxon>
        <taxon>Pseudomonadati</taxon>
        <taxon>Pseudomonadota</taxon>
        <taxon>Alphaproteobacteria</taxon>
        <taxon>Hyphomicrobiales</taxon>
        <taxon>Pleomorphomonadaceae</taxon>
        <taxon>Methylobrevis</taxon>
    </lineage>
</organism>
<reference evidence="2 3" key="1">
    <citation type="submission" date="2016-07" db="EMBL/GenBank/DDBJ databases">
        <title>Draft Genome Sequence of Methylobrevis pamukkalensis PK2.</title>
        <authorList>
            <person name="Vasilenko O.V."/>
            <person name="Doronina N.V."/>
            <person name="Shmareva M.N."/>
            <person name="Tarlachkov S.V."/>
            <person name="Mustakhimov I."/>
            <person name="Trotsenko Y.A."/>
        </authorList>
    </citation>
    <scope>NUCLEOTIDE SEQUENCE [LARGE SCALE GENOMIC DNA]</scope>
    <source>
        <strain evidence="2 3">PK2</strain>
    </source>
</reference>
<evidence type="ECO:0000313" key="3">
    <source>
        <dbReference type="Proteomes" id="UP000094622"/>
    </source>
</evidence>
<dbReference type="RefSeq" id="WP_169833551.1">
    <property type="nucleotide sequence ID" value="NZ_MCRJ01000050.1"/>
</dbReference>
<dbReference type="PANTHER" id="PTHR37809:SF1">
    <property type="entry name" value="RIBOSOMAL PROTEIN S12 METHYLTHIOTRANSFERASE ACCESSORY FACTOR YCAO"/>
    <property type="match status" value="1"/>
</dbReference>
<protein>
    <submittedName>
        <fullName evidence="2">YcaO-like family protein</fullName>
    </submittedName>
</protein>
<dbReference type="EMBL" id="MCRJ01000050">
    <property type="protein sequence ID" value="ODN70446.1"/>
    <property type="molecule type" value="Genomic_DNA"/>
</dbReference>